<evidence type="ECO:0000313" key="3">
    <source>
        <dbReference type="Proteomes" id="UP000638986"/>
    </source>
</evidence>
<comment type="caution">
    <text evidence="2">The sequence shown here is derived from an EMBL/GenBank/DDBJ whole genome shotgun (WGS) entry which is preliminary data.</text>
</comment>
<keyword evidence="2" id="KW-0238">DNA-binding</keyword>
<dbReference type="GO" id="GO:0003677">
    <property type="term" value="F:DNA binding"/>
    <property type="evidence" value="ECO:0007669"/>
    <property type="project" value="UniProtKB-KW"/>
</dbReference>
<evidence type="ECO:0000313" key="2">
    <source>
        <dbReference type="EMBL" id="MBH3440543.1"/>
    </source>
</evidence>
<name>A0ABS0MUZ2_PSELU</name>
<reference evidence="2 3" key="1">
    <citation type="submission" date="2020-11" db="EMBL/GenBank/DDBJ databases">
        <title>Enhanced detection system for hospital associated transmission using whole genome sequencing surveillance.</title>
        <authorList>
            <person name="Harrison L.H."/>
            <person name="Van Tyne D."/>
            <person name="Marsh J.W."/>
            <person name="Griffith M.P."/>
            <person name="Snyder D.J."/>
            <person name="Cooper V.S."/>
            <person name="Mustapha M."/>
        </authorList>
    </citation>
    <scope>NUCLEOTIDE SEQUENCE [LARGE SCALE GENOMIC DNA]</scope>
    <source>
        <strain evidence="2 3">PSB00013</strain>
    </source>
</reference>
<feature type="domain" description="Arc-like DNA binding" evidence="1">
    <location>
        <begin position="8"/>
        <end position="38"/>
    </location>
</feature>
<dbReference type="Pfam" id="PF03869">
    <property type="entry name" value="Arc"/>
    <property type="match status" value="1"/>
</dbReference>
<dbReference type="Proteomes" id="UP000638986">
    <property type="component" value="Unassembled WGS sequence"/>
</dbReference>
<dbReference type="SUPFAM" id="SSF47598">
    <property type="entry name" value="Ribbon-helix-helix"/>
    <property type="match status" value="1"/>
</dbReference>
<dbReference type="InterPro" id="IPR005569">
    <property type="entry name" value="Arc_DNA-bd_dom"/>
</dbReference>
<dbReference type="RefSeq" id="WP_197872942.1">
    <property type="nucleotide sequence ID" value="NZ_JADTXM010000012.1"/>
</dbReference>
<proteinExistence type="predicted"/>
<protein>
    <submittedName>
        <fullName evidence="2">Arc family DNA-binding protein</fullName>
    </submittedName>
</protein>
<sequence length="50" mass="5823">MEDVMRTQVRLPKDLGDWLKTVAQEQSRSMNGQLIEYLKMIRGNQSNGQK</sequence>
<dbReference type="EMBL" id="JADTXM010000012">
    <property type="protein sequence ID" value="MBH3440543.1"/>
    <property type="molecule type" value="Genomic_DNA"/>
</dbReference>
<evidence type="ECO:0000259" key="1">
    <source>
        <dbReference type="Pfam" id="PF03869"/>
    </source>
</evidence>
<dbReference type="InterPro" id="IPR013321">
    <property type="entry name" value="Arc_rbn_hlx_hlx"/>
</dbReference>
<dbReference type="Gene3D" id="1.10.1220.10">
    <property type="entry name" value="Met repressor-like"/>
    <property type="match status" value="1"/>
</dbReference>
<gene>
    <name evidence="2" type="ORF">I5Q09_17815</name>
</gene>
<dbReference type="InterPro" id="IPR010985">
    <property type="entry name" value="Ribbon_hlx_hlx"/>
</dbReference>
<organism evidence="2 3">
    <name type="scientific">Pseudomonas luteola</name>
    <dbReference type="NCBI Taxonomy" id="47886"/>
    <lineage>
        <taxon>Bacteria</taxon>
        <taxon>Pseudomonadati</taxon>
        <taxon>Pseudomonadota</taxon>
        <taxon>Gammaproteobacteria</taxon>
        <taxon>Pseudomonadales</taxon>
        <taxon>Pseudomonadaceae</taxon>
        <taxon>Pseudomonas</taxon>
    </lineage>
</organism>
<accession>A0ABS0MUZ2</accession>